<dbReference type="VEuPathDB" id="VectorBase:LDEU004625"/>
<proteinExistence type="predicted"/>
<dbReference type="STRING" id="299467.A0A443SIR9"/>
<dbReference type="SUPFAM" id="SSF46966">
    <property type="entry name" value="Spectrin repeat"/>
    <property type="match status" value="1"/>
</dbReference>
<feature type="coiled-coil region" evidence="1">
    <location>
        <begin position="150"/>
        <end position="199"/>
    </location>
</feature>
<dbReference type="AlphaFoldDB" id="A0A443SIR9"/>
<evidence type="ECO:0000256" key="1">
    <source>
        <dbReference type="SAM" id="Coils"/>
    </source>
</evidence>
<gene>
    <name evidence="3" type="ORF">B4U80_06341</name>
</gene>
<keyword evidence="4" id="KW-1185">Reference proteome</keyword>
<feature type="region of interest" description="Disordered" evidence="2">
    <location>
        <begin position="320"/>
        <end position="375"/>
    </location>
</feature>
<evidence type="ECO:0000256" key="2">
    <source>
        <dbReference type="SAM" id="MobiDB-lite"/>
    </source>
</evidence>
<sequence length="566" mass="64599">MTYVSSYYHAFINADVENPRLTKAAKLNNENEQLVQKYIKDANDLIDWISKSVVWMDKRVTENTLSGTQKKLEEFKQYRRLQKPSRVEQRTRLESCFNNLKSNSLVDKLIEDKSPTEIGRLWKSLEVAERGFEEWLLSEMVKKEGSDALLQRLKSKIEANEERERKALKDGKPPISKRREELTKAINEARKKLENIGWKGSALNSSKSVANLKDIDYTADHEEPSCNHNNSDEIRRSISLSDLSVTPHRRVLPMRRMNHENESAPLWNRAKMERDRMSSQGMIRKSVSNVALNKSDTTPHNKTMPRFKSQGLWNSASAAQPSLRNHSGRLSAPLQRHYNKRNSVDNDLSDENSSSSSENYSRNLRPGTPPKPNILRQIRRSSTSQTVANNDFTNGVQPKPSRKLWDKFALRSVKSEYNLNFAGRDAPQSRQNVSNPLWSETEAIFNDKFDFAATNPATVPLTHELCHHVVDELNQIATFTKKIYHRSAAEGNTMLCKILVDGISKAYVSLSTVISPSTMNGSLAANVNEPKNADNVAQTMKLLQQYSDRLLNLVEQRMTKDNQNQN</sequence>
<dbReference type="Gene3D" id="1.20.58.60">
    <property type="match status" value="1"/>
</dbReference>
<feature type="compositionally biased region" description="Low complexity" evidence="2">
    <location>
        <begin position="351"/>
        <end position="365"/>
    </location>
</feature>
<feature type="compositionally biased region" description="Polar residues" evidence="2">
    <location>
        <begin position="288"/>
        <end position="301"/>
    </location>
</feature>
<reference evidence="3 4" key="1">
    <citation type="journal article" date="2018" name="Gigascience">
        <title>Genomes of trombidid mites reveal novel predicted allergens and laterally-transferred genes associated with secondary metabolism.</title>
        <authorList>
            <person name="Dong X."/>
            <person name="Chaisiri K."/>
            <person name="Xia D."/>
            <person name="Armstrong S.D."/>
            <person name="Fang Y."/>
            <person name="Donnelly M.J."/>
            <person name="Kadowaki T."/>
            <person name="McGarry J.W."/>
            <person name="Darby A.C."/>
            <person name="Makepeace B.L."/>
        </authorList>
    </citation>
    <scope>NUCLEOTIDE SEQUENCE [LARGE SCALE GENOMIC DNA]</scope>
    <source>
        <strain evidence="3">UoL-UT</strain>
    </source>
</reference>
<dbReference type="PANTHER" id="PTHR11915">
    <property type="entry name" value="SPECTRIN/FILAMIN RELATED CYTOSKELETAL PROTEIN"/>
    <property type="match status" value="1"/>
</dbReference>
<accession>A0A443SIR9</accession>
<dbReference type="Proteomes" id="UP000288716">
    <property type="component" value="Unassembled WGS sequence"/>
</dbReference>
<evidence type="ECO:0000313" key="3">
    <source>
        <dbReference type="EMBL" id="RWS27417.1"/>
    </source>
</evidence>
<evidence type="ECO:0000313" key="4">
    <source>
        <dbReference type="Proteomes" id="UP000288716"/>
    </source>
</evidence>
<name>A0A443SIR9_9ACAR</name>
<feature type="region of interest" description="Disordered" evidence="2">
    <location>
        <begin position="288"/>
        <end position="307"/>
    </location>
</feature>
<feature type="compositionally biased region" description="Polar residues" evidence="2">
    <location>
        <begin position="380"/>
        <end position="396"/>
    </location>
</feature>
<organism evidence="3 4">
    <name type="scientific">Leptotrombidium deliense</name>
    <dbReference type="NCBI Taxonomy" id="299467"/>
    <lineage>
        <taxon>Eukaryota</taxon>
        <taxon>Metazoa</taxon>
        <taxon>Ecdysozoa</taxon>
        <taxon>Arthropoda</taxon>
        <taxon>Chelicerata</taxon>
        <taxon>Arachnida</taxon>
        <taxon>Acari</taxon>
        <taxon>Acariformes</taxon>
        <taxon>Trombidiformes</taxon>
        <taxon>Prostigmata</taxon>
        <taxon>Anystina</taxon>
        <taxon>Parasitengona</taxon>
        <taxon>Trombiculoidea</taxon>
        <taxon>Trombiculidae</taxon>
        <taxon>Leptotrombidium</taxon>
    </lineage>
</organism>
<dbReference type="EMBL" id="NCKV01002032">
    <property type="protein sequence ID" value="RWS27417.1"/>
    <property type="molecule type" value="Genomic_DNA"/>
</dbReference>
<feature type="region of interest" description="Disordered" evidence="2">
    <location>
        <begin position="380"/>
        <end position="399"/>
    </location>
</feature>
<comment type="caution">
    <text evidence="3">The sequence shown here is derived from an EMBL/GenBank/DDBJ whole genome shotgun (WGS) entry which is preliminary data.</text>
</comment>
<keyword evidence="1" id="KW-0175">Coiled coil</keyword>
<protein>
    <submittedName>
        <fullName evidence="3">Alpha-actinin-like protein</fullName>
    </submittedName>
</protein>
<dbReference type="OrthoDB" id="6154712at2759"/>